<dbReference type="Proteomes" id="UP000625316">
    <property type="component" value="Unassembled WGS sequence"/>
</dbReference>
<dbReference type="EMBL" id="JADEXQ010000030">
    <property type="protein sequence ID" value="MBE9030150.1"/>
    <property type="molecule type" value="Genomic_DNA"/>
</dbReference>
<gene>
    <name evidence="1" type="ORF">IQ266_10455</name>
</gene>
<reference evidence="1" key="1">
    <citation type="submission" date="2020-10" db="EMBL/GenBank/DDBJ databases">
        <authorList>
            <person name="Castelo-Branco R."/>
            <person name="Eusebio N."/>
            <person name="Adriana R."/>
            <person name="Vieira A."/>
            <person name="Brugerolle De Fraissinette N."/>
            <person name="Rezende De Castro R."/>
            <person name="Schneider M.P."/>
            <person name="Vasconcelos V."/>
            <person name="Leao P.N."/>
        </authorList>
    </citation>
    <scope>NUCLEOTIDE SEQUENCE</scope>
    <source>
        <strain evidence="1">LEGE 11480</strain>
    </source>
</reference>
<organism evidence="1 2">
    <name type="scientific">Romeriopsis navalis LEGE 11480</name>
    <dbReference type="NCBI Taxonomy" id="2777977"/>
    <lineage>
        <taxon>Bacteria</taxon>
        <taxon>Bacillati</taxon>
        <taxon>Cyanobacteriota</taxon>
        <taxon>Cyanophyceae</taxon>
        <taxon>Leptolyngbyales</taxon>
        <taxon>Leptolyngbyaceae</taxon>
        <taxon>Romeriopsis</taxon>
        <taxon>Romeriopsis navalis</taxon>
    </lineage>
</organism>
<protein>
    <submittedName>
        <fullName evidence="1">Uncharacterized protein</fullName>
    </submittedName>
</protein>
<keyword evidence="2" id="KW-1185">Reference proteome</keyword>
<dbReference type="RefSeq" id="WP_264324977.1">
    <property type="nucleotide sequence ID" value="NZ_JADEXQ010000030.1"/>
</dbReference>
<sequence>MGNRNKVSSVIFLLLITLPVLGCTRGKANALVLAARSFEVNSLQTINAYDQLFREYKSLKRDTEDEVFRKSSSAIRESATNEKTSDLKKRLIQALSNRAYEMKAGEFEKEFDDIRLVYTSIRDTYSSLPDGSILGARYVVCGRGVVAKATNQLINFAKRLDSRPLYPLSLQKKVAEYKNAVVQDKEAEARLLFKDIAASIASYDKKHEELMQLTVIAVEDGARLYELLENYNSVSASEILSLVQENLSFIGSLQGLDTGAAKLRLENIERKFESERYWQRIKDKPIIELSKCDVKLENLEGA</sequence>
<name>A0A928VKS7_9CYAN</name>
<proteinExistence type="predicted"/>
<dbReference type="AlphaFoldDB" id="A0A928VKS7"/>
<comment type="caution">
    <text evidence="1">The sequence shown here is derived from an EMBL/GenBank/DDBJ whole genome shotgun (WGS) entry which is preliminary data.</text>
</comment>
<evidence type="ECO:0000313" key="2">
    <source>
        <dbReference type="Proteomes" id="UP000625316"/>
    </source>
</evidence>
<evidence type="ECO:0000313" key="1">
    <source>
        <dbReference type="EMBL" id="MBE9030150.1"/>
    </source>
</evidence>
<accession>A0A928VKS7</accession>